<gene>
    <name evidence="1" type="ORF">SDC9_181799</name>
</gene>
<dbReference type="AlphaFoldDB" id="A0A645H741"/>
<protein>
    <submittedName>
        <fullName evidence="1">Uncharacterized protein</fullName>
    </submittedName>
</protein>
<reference evidence="1" key="1">
    <citation type="submission" date="2019-08" db="EMBL/GenBank/DDBJ databases">
        <authorList>
            <person name="Kucharzyk K."/>
            <person name="Murdoch R.W."/>
            <person name="Higgins S."/>
            <person name="Loffler F."/>
        </authorList>
    </citation>
    <scope>NUCLEOTIDE SEQUENCE</scope>
</reference>
<evidence type="ECO:0000313" key="1">
    <source>
        <dbReference type="EMBL" id="MPN34306.1"/>
    </source>
</evidence>
<proteinExistence type="predicted"/>
<name>A0A645H741_9ZZZZ</name>
<organism evidence="1">
    <name type="scientific">bioreactor metagenome</name>
    <dbReference type="NCBI Taxonomy" id="1076179"/>
    <lineage>
        <taxon>unclassified sequences</taxon>
        <taxon>metagenomes</taxon>
        <taxon>ecological metagenomes</taxon>
    </lineage>
</organism>
<sequence>MRAVGLVDERRHSRAVRRFGYAPEVGADAVIGGVVDEDGLCLGMSGDRRFDVIRAHTERNAEFGMDAGVHIYRRDAAEDQRVDRRLMDVSRNDYRIAAFADAHDHRLYGGGGAADYQKGVVRPEGISGQRLRLFDDGGRVA</sequence>
<comment type="caution">
    <text evidence="1">The sequence shown here is derived from an EMBL/GenBank/DDBJ whole genome shotgun (WGS) entry which is preliminary data.</text>
</comment>
<dbReference type="EMBL" id="VSSQ01087276">
    <property type="protein sequence ID" value="MPN34306.1"/>
    <property type="molecule type" value="Genomic_DNA"/>
</dbReference>
<accession>A0A645H741</accession>